<dbReference type="EMBL" id="JACHJS010000001">
    <property type="protein sequence ID" value="MBB4967425.1"/>
    <property type="molecule type" value="Genomic_DNA"/>
</dbReference>
<evidence type="ECO:0008006" key="3">
    <source>
        <dbReference type="Google" id="ProtNLM"/>
    </source>
</evidence>
<protein>
    <recommendedName>
        <fullName evidence="3">Dienelactone hydrolase domain-containing protein</fullName>
    </recommendedName>
</protein>
<proteinExistence type="predicted"/>
<comment type="caution">
    <text evidence="1">The sequence shown here is derived from an EMBL/GenBank/DDBJ whole genome shotgun (WGS) entry which is preliminary data.</text>
</comment>
<dbReference type="AlphaFoldDB" id="A0A7W7T8V1"/>
<dbReference type="Proteomes" id="UP000542674">
    <property type="component" value="Unassembled WGS sequence"/>
</dbReference>
<sequence length="57" mass="6417">MESSRTAVTRLTAECRLVEIDGAQHGFAVHDDPLYLNPRSQAWQAFVIGTVRDWLTS</sequence>
<organism evidence="1 2">
    <name type="scientific">Saccharothrix violaceirubra</name>
    <dbReference type="NCBI Taxonomy" id="413306"/>
    <lineage>
        <taxon>Bacteria</taxon>
        <taxon>Bacillati</taxon>
        <taxon>Actinomycetota</taxon>
        <taxon>Actinomycetes</taxon>
        <taxon>Pseudonocardiales</taxon>
        <taxon>Pseudonocardiaceae</taxon>
        <taxon>Saccharothrix</taxon>
    </lineage>
</organism>
<gene>
    <name evidence="1" type="ORF">F4559_004784</name>
</gene>
<evidence type="ECO:0000313" key="1">
    <source>
        <dbReference type="EMBL" id="MBB4967425.1"/>
    </source>
</evidence>
<keyword evidence="2" id="KW-1185">Reference proteome</keyword>
<reference evidence="1 2" key="1">
    <citation type="submission" date="2020-08" db="EMBL/GenBank/DDBJ databases">
        <title>Sequencing the genomes of 1000 actinobacteria strains.</title>
        <authorList>
            <person name="Klenk H.-P."/>
        </authorList>
    </citation>
    <scope>NUCLEOTIDE SEQUENCE [LARGE SCALE GENOMIC DNA]</scope>
    <source>
        <strain evidence="1 2">DSM 45084</strain>
    </source>
</reference>
<name>A0A7W7T8V1_9PSEU</name>
<accession>A0A7W7T8V1</accession>
<evidence type="ECO:0000313" key="2">
    <source>
        <dbReference type="Proteomes" id="UP000542674"/>
    </source>
</evidence>